<evidence type="ECO:0000313" key="7">
    <source>
        <dbReference type="Proteomes" id="UP000092503"/>
    </source>
</evidence>
<evidence type="ECO:0000256" key="4">
    <source>
        <dbReference type="ARBA" id="ARBA00023172"/>
    </source>
</evidence>
<keyword evidence="4" id="KW-0233">DNA recombination</keyword>
<evidence type="ECO:0000256" key="3">
    <source>
        <dbReference type="ARBA" id="ARBA00023125"/>
    </source>
</evidence>
<organism evidence="6 7">
    <name type="scientific">Xanthomonas bromi</name>
    <dbReference type="NCBI Taxonomy" id="56449"/>
    <lineage>
        <taxon>Bacteria</taxon>
        <taxon>Pseudomonadati</taxon>
        <taxon>Pseudomonadota</taxon>
        <taxon>Gammaproteobacteria</taxon>
        <taxon>Lysobacterales</taxon>
        <taxon>Lysobacteraceae</taxon>
        <taxon>Xanthomonas</taxon>
    </lineage>
</organism>
<name>A0A1C3NJR8_9XANT</name>
<sequence>MGKKAAVQAMLTDKALRALKAGEWASDPAARGAGRLQARKLAGGDIAWYYRHTTVDGKRDALPLGTGLDLKAARKRAGDLSRRYQAGERDLRAVLEAEQREAERERASATAAEIAKAMREDGTLGVLLLAYCTQLARDGKVSAPKVEKSIRLHVEQAWPKLWATPAADVTPDDLLPVISRLADMDKLREADKLRSYLTAAYTAAVSARQNARALPALRELRITANPARDLTAIEGASKARDRALSVAELRAYWQRICALAEPDAALLKFHLLTGAQRVEQLARLTVADRDADTGSIRMLDGKGRRRQARVHVVPLLQSARNAADTMQDGKLGVHVFTVDQGRTGAGYYVLQHRVRNVALAMQEAGELDGAVFTVGDLRRTVETRLAAAGVGVDVRAQLQSHGLGGVQNRHYDRHNYAEEKRAALETLQRIIQNDQG</sequence>
<dbReference type="Gene3D" id="1.10.150.130">
    <property type="match status" value="1"/>
</dbReference>
<keyword evidence="2" id="KW-0229">DNA integration</keyword>
<dbReference type="InterPro" id="IPR011010">
    <property type="entry name" value="DNA_brk_join_enz"/>
</dbReference>
<gene>
    <name evidence="6" type="ORF">XBLMG947_1434</name>
</gene>
<reference evidence="6 7" key="1">
    <citation type="submission" date="2016-06" db="EMBL/GenBank/DDBJ databases">
        <authorList>
            <person name="Kjaerup R.B."/>
            <person name="Dalgaard T.S."/>
            <person name="Juul-Madsen H.R."/>
        </authorList>
    </citation>
    <scope>NUCLEOTIDE SEQUENCE [LARGE SCALE GENOMIC DNA]</scope>
    <source>
        <strain evidence="6">LMG947</strain>
    </source>
</reference>
<keyword evidence="3" id="KW-0238">DNA-binding</keyword>
<dbReference type="STRING" id="56449.XBLMG947_1434"/>
<dbReference type="AlphaFoldDB" id="A0A1C3NJR8"/>
<dbReference type="PANTHER" id="PTHR30629:SF2">
    <property type="entry name" value="PROPHAGE INTEGRASE INTS-RELATED"/>
    <property type="match status" value="1"/>
</dbReference>
<proteinExistence type="inferred from homology"/>
<comment type="similarity">
    <text evidence="1">Belongs to the 'phage' integrase family.</text>
</comment>
<dbReference type="EMBL" id="FLTX01000020">
    <property type="protein sequence ID" value="SBV50653.1"/>
    <property type="molecule type" value="Genomic_DNA"/>
</dbReference>
<dbReference type="GO" id="GO:0003677">
    <property type="term" value="F:DNA binding"/>
    <property type="evidence" value="ECO:0007669"/>
    <property type="project" value="UniProtKB-KW"/>
</dbReference>
<dbReference type="PROSITE" id="PS51898">
    <property type="entry name" value="TYR_RECOMBINASE"/>
    <property type="match status" value="1"/>
</dbReference>
<dbReference type="Proteomes" id="UP000092503">
    <property type="component" value="Unassembled WGS sequence"/>
</dbReference>
<dbReference type="OrthoDB" id="9795573at2"/>
<evidence type="ECO:0000313" key="6">
    <source>
        <dbReference type="EMBL" id="SBV50653.1"/>
    </source>
</evidence>
<evidence type="ECO:0000256" key="1">
    <source>
        <dbReference type="ARBA" id="ARBA00008857"/>
    </source>
</evidence>
<protein>
    <recommendedName>
        <fullName evidence="5">Tyr recombinase domain-containing protein</fullName>
    </recommendedName>
</protein>
<dbReference type="InterPro" id="IPR002104">
    <property type="entry name" value="Integrase_catalytic"/>
</dbReference>
<dbReference type="RefSeq" id="WP_139074371.1">
    <property type="nucleotide sequence ID" value="NZ_FLTX01000020.1"/>
</dbReference>
<dbReference type="InterPro" id="IPR050808">
    <property type="entry name" value="Phage_Integrase"/>
</dbReference>
<dbReference type="GO" id="GO:0006310">
    <property type="term" value="P:DNA recombination"/>
    <property type="evidence" value="ECO:0007669"/>
    <property type="project" value="UniProtKB-KW"/>
</dbReference>
<evidence type="ECO:0000256" key="2">
    <source>
        <dbReference type="ARBA" id="ARBA00022908"/>
    </source>
</evidence>
<dbReference type="InterPro" id="IPR013762">
    <property type="entry name" value="Integrase-like_cat_sf"/>
</dbReference>
<dbReference type="SUPFAM" id="SSF56349">
    <property type="entry name" value="DNA breaking-rejoining enzymes"/>
    <property type="match status" value="1"/>
</dbReference>
<feature type="domain" description="Tyr recombinase" evidence="5">
    <location>
        <begin position="239"/>
        <end position="425"/>
    </location>
</feature>
<accession>A0A1C3NJR8</accession>
<dbReference type="PANTHER" id="PTHR30629">
    <property type="entry name" value="PROPHAGE INTEGRASE"/>
    <property type="match status" value="1"/>
</dbReference>
<dbReference type="InterPro" id="IPR010998">
    <property type="entry name" value="Integrase_recombinase_N"/>
</dbReference>
<evidence type="ECO:0000259" key="5">
    <source>
        <dbReference type="PROSITE" id="PS51898"/>
    </source>
</evidence>
<dbReference type="GO" id="GO:0015074">
    <property type="term" value="P:DNA integration"/>
    <property type="evidence" value="ECO:0007669"/>
    <property type="project" value="UniProtKB-KW"/>
</dbReference>
<dbReference type="Gene3D" id="1.10.443.10">
    <property type="entry name" value="Intergrase catalytic core"/>
    <property type="match status" value="1"/>
</dbReference>